<protein>
    <submittedName>
        <fullName evidence="1">Uncharacterized protein</fullName>
    </submittedName>
</protein>
<accession>A0A0E9RY55</accession>
<sequence length="48" mass="5626">MIRNKLFKVTLSFRFFSFQVTFKWALGVGWKRLKAVFCEKMASPLPLG</sequence>
<proteinExistence type="predicted"/>
<organism evidence="1">
    <name type="scientific">Anguilla anguilla</name>
    <name type="common">European freshwater eel</name>
    <name type="synonym">Muraena anguilla</name>
    <dbReference type="NCBI Taxonomy" id="7936"/>
    <lineage>
        <taxon>Eukaryota</taxon>
        <taxon>Metazoa</taxon>
        <taxon>Chordata</taxon>
        <taxon>Craniata</taxon>
        <taxon>Vertebrata</taxon>
        <taxon>Euteleostomi</taxon>
        <taxon>Actinopterygii</taxon>
        <taxon>Neopterygii</taxon>
        <taxon>Teleostei</taxon>
        <taxon>Anguilliformes</taxon>
        <taxon>Anguillidae</taxon>
        <taxon>Anguilla</taxon>
    </lineage>
</organism>
<dbReference type="AlphaFoldDB" id="A0A0E9RY55"/>
<evidence type="ECO:0000313" key="1">
    <source>
        <dbReference type="EMBL" id="JAH33173.1"/>
    </source>
</evidence>
<name>A0A0E9RY55_ANGAN</name>
<reference evidence="1" key="1">
    <citation type="submission" date="2014-11" db="EMBL/GenBank/DDBJ databases">
        <authorList>
            <person name="Amaro Gonzalez C."/>
        </authorList>
    </citation>
    <scope>NUCLEOTIDE SEQUENCE</scope>
</reference>
<dbReference type="EMBL" id="GBXM01075404">
    <property type="protein sequence ID" value="JAH33173.1"/>
    <property type="molecule type" value="Transcribed_RNA"/>
</dbReference>
<reference evidence="1" key="2">
    <citation type="journal article" date="2015" name="Fish Shellfish Immunol.">
        <title>Early steps in the European eel (Anguilla anguilla)-Vibrio vulnificus interaction in the gills: Role of the RtxA13 toxin.</title>
        <authorList>
            <person name="Callol A."/>
            <person name="Pajuelo D."/>
            <person name="Ebbesson L."/>
            <person name="Teles M."/>
            <person name="MacKenzie S."/>
            <person name="Amaro C."/>
        </authorList>
    </citation>
    <scope>NUCLEOTIDE SEQUENCE</scope>
</reference>